<feature type="region of interest" description="Disordered" evidence="1">
    <location>
        <begin position="153"/>
        <end position="192"/>
    </location>
</feature>
<feature type="compositionally biased region" description="Low complexity" evidence="1">
    <location>
        <begin position="157"/>
        <end position="166"/>
    </location>
</feature>
<feature type="compositionally biased region" description="Acidic residues" evidence="1">
    <location>
        <begin position="181"/>
        <end position="192"/>
    </location>
</feature>
<sequence length="277" mass="31111">MRLLRAITWQIQLPLLALGLLVLIVPLSVESFLIPRPHAPTPIPINGQECHFVRQLQTCNQVQSALYQQIQRNDNGDENPRRFQRVRTVLRRVRKRAIPVVGSLLVWWAVRVSPVDAVVKPATPTYSIRPGMSQTEAQDLSEGKADIKQFEGAGTTSLQQQQSQESAPKPSTPKKSIYGDLAEDEEDDFDLDEDDEYDFARRTMPTRADEAIAKRMQTSNQPSHFASYRKERNLMMYVKKPKGPPDAGGSGSGGFDPGHGEASDEDRDRLNNLFDKS</sequence>
<feature type="compositionally biased region" description="Basic and acidic residues" evidence="1">
    <location>
        <begin position="258"/>
        <end position="277"/>
    </location>
</feature>
<dbReference type="Proteomes" id="UP001153069">
    <property type="component" value="Unassembled WGS sequence"/>
</dbReference>
<protein>
    <submittedName>
        <fullName evidence="2">Uncharacterized protein</fullName>
    </submittedName>
</protein>
<keyword evidence="3" id="KW-1185">Reference proteome</keyword>
<comment type="caution">
    <text evidence="2">The sequence shown here is derived from an EMBL/GenBank/DDBJ whole genome shotgun (WGS) entry which is preliminary data.</text>
</comment>
<accession>A0A9N8H6S7</accession>
<evidence type="ECO:0000313" key="3">
    <source>
        <dbReference type="Proteomes" id="UP001153069"/>
    </source>
</evidence>
<feature type="region of interest" description="Disordered" evidence="1">
    <location>
        <begin position="123"/>
        <end position="142"/>
    </location>
</feature>
<feature type="region of interest" description="Disordered" evidence="1">
    <location>
        <begin position="238"/>
        <end position="277"/>
    </location>
</feature>
<feature type="compositionally biased region" description="Gly residues" evidence="1">
    <location>
        <begin position="246"/>
        <end position="257"/>
    </location>
</feature>
<gene>
    <name evidence="2" type="ORF">SEMRO_109_G054450.1</name>
</gene>
<proteinExistence type="predicted"/>
<evidence type="ECO:0000256" key="1">
    <source>
        <dbReference type="SAM" id="MobiDB-lite"/>
    </source>
</evidence>
<dbReference type="AlphaFoldDB" id="A0A9N8H6S7"/>
<evidence type="ECO:0000313" key="2">
    <source>
        <dbReference type="EMBL" id="CAB9501445.1"/>
    </source>
</evidence>
<name>A0A9N8H6S7_9STRA</name>
<organism evidence="2 3">
    <name type="scientific">Seminavis robusta</name>
    <dbReference type="NCBI Taxonomy" id="568900"/>
    <lineage>
        <taxon>Eukaryota</taxon>
        <taxon>Sar</taxon>
        <taxon>Stramenopiles</taxon>
        <taxon>Ochrophyta</taxon>
        <taxon>Bacillariophyta</taxon>
        <taxon>Bacillariophyceae</taxon>
        <taxon>Bacillariophycidae</taxon>
        <taxon>Naviculales</taxon>
        <taxon>Naviculaceae</taxon>
        <taxon>Seminavis</taxon>
    </lineage>
</organism>
<reference evidence="2" key="1">
    <citation type="submission" date="2020-06" db="EMBL/GenBank/DDBJ databases">
        <authorList>
            <consortium name="Plant Systems Biology data submission"/>
        </authorList>
    </citation>
    <scope>NUCLEOTIDE SEQUENCE</scope>
    <source>
        <strain evidence="2">D6</strain>
    </source>
</reference>
<dbReference type="EMBL" id="CAICTM010000108">
    <property type="protein sequence ID" value="CAB9501445.1"/>
    <property type="molecule type" value="Genomic_DNA"/>
</dbReference>